<dbReference type="Gramene" id="A01p19270.2_BraZ1">
    <property type="protein sequence ID" value="A01p19270.2_BraZ1.CDS.1"/>
    <property type="gene ID" value="A01g19270.2_BraZ1"/>
</dbReference>
<accession>A0A8D9GVL8</accession>
<protein>
    <recommendedName>
        <fullName evidence="2">Zinc knuckle CX2CX4HX4C domain-containing protein</fullName>
    </recommendedName>
</protein>
<gene>
    <name evidence="3" type="ORF">BRAPAZ1V2_A01P19270.2</name>
</gene>
<dbReference type="AlphaFoldDB" id="A0A8D9GVL8"/>
<dbReference type="EMBL" id="LS974617">
    <property type="protein sequence ID" value="CAG7887851.1"/>
    <property type="molecule type" value="Genomic_DNA"/>
</dbReference>
<dbReference type="Pfam" id="PF14392">
    <property type="entry name" value="zf-CCHC_4"/>
    <property type="match status" value="1"/>
</dbReference>
<feature type="compositionally biased region" description="Polar residues" evidence="1">
    <location>
        <begin position="178"/>
        <end position="188"/>
    </location>
</feature>
<evidence type="ECO:0000313" key="4">
    <source>
        <dbReference type="Proteomes" id="UP000694005"/>
    </source>
</evidence>
<dbReference type="Proteomes" id="UP000694005">
    <property type="component" value="Chromosome A01"/>
</dbReference>
<organism evidence="3 4">
    <name type="scientific">Brassica campestris</name>
    <name type="common">Field mustard</name>
    <dbReference type="NCBI Taxonomy" id="3711"/>
    <lineage>
        <taxon>Eukaryota</taxon>
        <taxon>Viridiplantae</taxon>
        <taxon>Streptophyta</taxon>
        <taxon>Embryophyta</taxon>
        <taxon>Tracheophyta</taxon>
        <taxon>Spermatophyta</taxon>
        <taxon>Magnoliopsida</taxon>
        <taxon>eudicotyledons</taxon>
        <taxon>Gunneridae</taxon>
        <taxon>Pentapetalae</taxon>
        <taxon>rosids</taxon>
        <taxon>malvids</taxon>
        <taxon>Brassicales</taxon>
        <taxon>Brassicaceae</taxon>
        <taxon>Brassiceae</taxon>
        <taxon>Brassica</taxon>
    </lineage>
</organism>
<feature type="compositionally biased region" description="Basic and acidic residues" evidence="1">
    <location>
        <begin position="138"/>
        <end position="158"/>
    </location>
</feature>
<feature type="compositionally biased region" description="Polar residues" evidence="1">
    <location>
        <begin position="197"/>
        <end position="208"/>
    </location>
</feature>
<evidence type="ECO:0000313" key="3">
    <source>
        <dbReference type="EMBL" id="CAG7887851.1"/>
    </source>
</evidence>
<sequence length="388" mass="43886">MMDGLKPLPQDTILEFSGGEECVIALEYEKLENFCTYCLKLSHLERTCPDKPSTETREYLKMETSHNSVEGPQRSNLPSRDQYSNHQRTERTSPPVRHARESTAFHHRVDRHGNPFGKRAATYQSRAPPLKNKITPTLEREPPRHSGTERSPTRRNEVTDNSPQYSTRRTGPNRRHLNQNTTLPTEQQWRAKDQHTTRSGNKELTTGQGRLPLERNLDREDFPPPQHLILPQLRSTEEVMEELREATFQYTNVADPVESAARKQRVLSGEAYGLMEKTAAGIVEAERAAQAAQQTYLASTIAAVTQEEEAMEIESTTATIPLETNQPPQQSKRRGRPPKARDLRISPKVFKGSNSRKRNIQISVASLANSTRRASTPSGRAARRKAAP</sequence>
<feature type="compositionally biased region" description="Polar residues" evidence="1">
    <location>
        <begin position="65"/>
        <end position="86"/>
    </location>
</feature>
<feature type="compositionally biased region" description="Polar residues" evidence="1">
    <location>
        <begin position="314"/>
        <end position="330"/>
    </location>
</feature>
<evidence type="ECO:0000259" key="2">
    <source>
        <dbReference type="Pfam" id="PF14392"/>
    </source>
</evidence>
<feature type="compositionally biased region" description="Basic and acidic residues" evidence="1">
    <location>
        <begin position="212"/>
        <end position="222"/>
    </location>
</feature>
<dbReference type="InterPro" id="IPR025836">
    <property type="entry name" value="Zn_knuckle_CX2CX4HX4C"/>
</dbReference>
<name>A0A8D9GVL8_BRACM</name>
<feature type="region of interest" description="Disordered" evidence="1">
    <location>
        <begin position="312"/>
        <end position="388"/>
    </location>
</feature>
<proteinExistence type="predicted"/>
<evidence type="ECO:0000256" key="1">
    <source>
        <dbReference type="SAM" id="MobiDB-lite"/>
    </source>
</evidence>
<reference evidence="3 4" key="1">
    <citation type="submission" date="2021-07" db="EMBL/GenBank/DDBJ databases">
        <authorList>
            <consortium name="Genoscope - CEA"/>
            <person name="William W."/>
        </authorList>
    </citation>
    <scope>NUCLEOTIDE SEQUENCE [LARGE SCALE GENOMIC DNA]</scope>
</reference>
<feature type="compositionally biased region" description="Polar residues" evidence="1">
    <location>
        <begin position="159"/>
        <end position="170"/>
    </location>
</feature>
<feature type="non-terminal residue" evidence="3">
    <location>
        <position position="388"/>
    </location>
</feature>
<feature type="compositionally biased region" description="Polar residues" evidence="1">
    <location>
        <begin position="360"/>
        <end position="378"/>
    </location>
</feature>
<feature type="region of interest" description="Disordered" evidence="1">
    <location>
        <begin position="62"/>
        <end position="226"/>
    </location>
</feature>
<feature type="domain" description="Zinc knuckle CX2CX4HX4C" evidence="2">
    <location>
        <begin position="3"/>
        <end position="49"/>
    </location>
</feature>